<keyword evidence="1" id="KW-0238">DNA-binding</keyword>
<dbReference type="InterPro" id="IPR016032">
    <property type="entry name" value="Sig_transdc_resp-reg_C-effctor"/>
</dbReference>
<protein>
    <submittedName>
        <fullName evidence="3">Unannotated protein</fullName>
    </submittedName>
</protein>
<evidence type="ECO:0000256" key="1">
    <source>
        <dbReference type="ARBA" id="ARBA00023125"/>
    </source>
</evidence>
<dbReference type="Pfam" id="PF00486">
    <property type="entry name" value="Trans_reg_C"/>
    <property type="match status" value="1"/>
</dbReference>
<dbReference type="SUPFAM" id="SSF46894">
    <property type="entry name" value="C-terminal effector domain of the bipartite response regulators"/>
    <property type="match status" value="1"/>
</dbReference>
<proteinExistence type="predicted"/>
<dbReference type="Gene3D" id="1.10.10.10">
    <property type="entry name" value="Winged helix-like DNA-binding domain superfamily/Winged helix DNA-binding domain"/>
    <property type="match status" value="1"/>
</dbReference>
<dbReference type="GO" id="GO:0000160">
    <property type="term" value="P:phosphorelay signal transduction system"/>
    <property type="evidence" value="ECO:0007669"/>
    <property type="project" value="InterPro"/>
</dbReference>
<dbReference type="CDD" id="cd00383">
    <property type="entry name" value="trans_reg_C"/>
    <property type="match status" value="1"/>
</dbReference>
<dbReference type="PROSITE" id="PS51755">
    <property type="entry name" value="OMPR_PHOB"/>
    <property type="match status" value="1"/>
</dbReference>
<dbReference type="SMART" id="SM00862">
    <property type="entry name" value="Trans_reg_C"/>
    <property type="match status" value="1"/>
</dbReference>
<dbReference type="AlphaFoldDB" id="A0A6J5YI16"/>
<dbReference type="GO" id="GO:0003677">
    <property type="term" value="F:DNA binding"/>
    <property type="evidence" value="ECO:0007669"/>
    <property type="project" value="UniProtKB-KW"/>
</dbReference>
<dbReference type="EMBL" id="CAEMXZ010000140">
    <property type="protein sequence ID" value="CAB4324386.1"/>
    <property type="molecule type" value="Genomic_DNA"/>
</dbReference>
<dbReference type="InterPro" id="IPR036388">
    <property type="entry name" value="WH-like_DNA-bd_sf"/>
</dbReference>
<feature type="domain" description="OmpR/PhoB-type" evidence="2">
    <location>
        <begin position="1"/>
        <end position="81"/>
    </location>
</feature>
<organism evidence="3">
    <name type="scientific">freshwater metagenome</name>
    <dbReference type="NCBI Taxonomy" id="449393"/>
    <lineage>
        <taxon>unclassified sequences</taxon>
        <taxon>metagenomes</taxon>
        <taxon>ecological metagenomes</taxon>
    </lineage>
</organism>
<name>A0A6J5YI16_9ZZZZ</name>
<evidence type="ECO:0000259" key="2">
    <source>
        <dbReference type="PROSITE" id="PS51755"/>
    </source>
</evidence>
<gene>
    <name evidence="3" type="ORF">UFOPK1392_02155</name>
</gene>
<accession>A0A6J5YI16</accession>
<dbReference type="InterPro" id="IPR001867">
    <property type="entry name" value="OmpR/PhoB-type_DNA-bd"/>
</dbReference>
<sequence>MHVHGTPVELSRLEFEFLLALIETPMRVLTHGELAERVWGNYDVGLKAISVLASRLRRRVIEAGGPRVAEAVHGVGYRLACAG</sequence>
<dbReference type="GO" id="GO:0006355">
    <property type="term" value="P:regulation of DNA-templated transcription"/>
    <property type="evidence" value="ECO:0007669"/>
    <property type="project" value="InterPro"/>
</dbReference>
<evidence type="ECO:0000313" key="3">
    <source>
        <dbReference type="EMBL" id="CAB4324386.1"/>
    </source>
</evidence>
<reference evidence="3" key="1">
    <citation type="submission" date="2020-05" db="EMBL/GenBank/DDBJ databases">
        <authorList>
            <person name="Chiriac C."/>
            <person name="Salcher M."/>
            <person name="Ghai R."/>
            <person name="Kavagutti S V."/>
        </authorList>
    </citation>
    <scope>NUCLEOTIDE SEQUENCE</scope>
</reference>